<dbReference type="SUPFAM" id="SSF56399">
    <property type="entry name" value="ADP-ribosylation"/>
    <property type="match status" value="1"/>
</dbReference>
<evidence type="ECO:0000313" key="7">
    <source>
        <dbReference type="EMBL" id="CAK9012289.1"/>
    </source>
</evidence>
<evidence type="ECO:0000256" key="4">
    <source>
        <dbReference type="ARBA" id="ARBA00023027"/>
    </source>
</evidence>
<comment type="caution">
    <text evidence="7">The sequence shown here is derived from an EMBL/GenBank/DDBJ whole genome shotgun (WGS) entry which is preliminary data.</text>
</comment>
<evidence type="ECO:0000313" key="8">
    <source>
        <dbReference type="Proteomes" id="UP001642464"/>
    </source>
</evidence>
<dbReference type="InterPro" id="IPR029062">
    <property type="entry name" value="Class_I_gatase-like"/>
</dbReference>
<dbReference type="EMBL" id="CAXAMM010006780">
    <property type="protein sequence ID" value="CAK9012289.1"/>
    <property type="molecule type" value="Genomic_DNA"/>
</dbReference>
<dbReference type="SUPFAM" id="SSF52317">
    <property type="entry name" value="Class I glutamine amidotransferase-like"/>
    <property type="match status" value="1"/>
</dbReference>
<dbReference type="PANTHER" id="PTHR14453:SF67">
    <property type="entry name" value="POLY [ADP-RIBOSE] POLYMERASE"/>
    <property type="match status" value="1"/>
</dbReference>
<dbReference type="PROSITE" id="PS00018">
    <property type="entry name" value="EF_HAND_1"/>
    <property type="match status" value="1"/>
</dbReference>
<keyword evidence="3" id="KW-0808">Transferase</keyword>
<dbReference type="PANTHER" id="PTHR14453">
    <property type="entry name" value="PARP/ZINC FINGER CCCH TYPE DOMAIN CONTAINING PROTEIN"/>
    <property type="match status" value="1"/>
</dbReference>
<dbReference type="InterPro" id="IPR052056">
    <property type="entry name" value="Mono-ARTD/PARP"/>
</dbReference>
<proteinExistence type="predicted"/>
<dbReference type="CDD" id="cd01653">
    <property type="entry name" value="GATase1"/>
    <property type="match status" value="1"/>
</dbReference>
<dbReference type="Proteomes" id="UP001642464">
    <property type="component" value="Unassembled WGS sequence"/>
</dbReference>
<reference evidence="7 8" key="1">
    <citation type="submission" date="2024-02" db="EMBL/GenBank/DDBJ databases">
        <authorList>
            <person name="Chen Y."/>
            <person name="Shah S."/>
            <person name="Dougan E. K."/>
            <person name="Thang M."/>
            <person name="Chan C."/>
        </authorList>
    </citation>
    <scope>NUCLEOTIDE SEQUENCE [LARGE SCALE GENOMIC DNA]</scope>
</reference>
<evidence type="ECO:0000256" key="2">
    <source>
        <dbReference type="ARBA" id="ARBA00022676"/>
    </source>
</evidence>
<evidence type="ECO:0000256" key="1">
    <source>
        <dbReference type="ARBA" id="ARBA00004123"/>
    </source>
</evidence>
<comment type="subcellular location">
    <subcellularLocation>
        <location evidence="1">Nucleus</location>
    </subcellularLocation>
</comment>
<sequence>MGSACRKSLPAETGSDTTAGAEQAEQIPVVHPVEEKIVERPGPGLGSLVRDVGRWHAPVVILDVGKGLKGIKASFFKLFPRGKFMSVTEFFSSESLLGHCIVLIHGGGDHKNYLGEPEREKLVEHLRKGGSLLTISAGGTFCGCNQNCLSLLPIWAHERPHWQRGTGSVKLKLTAYGEHLLPDFKGLELESQYYNGPLLLPVAEEGWGASLELPLPIFPLLTYQTEMNECHASRSLLGMPAVLGGELGLLGGRFVVFGPNVEVKPSESMLLLVQRLASWLSASPQLRALSAAGRDAGVEEAVAARPLYSEVHVAGTERDGGELLRFPQPSAYPALAEDQISASEVDEFSLPDCRLVIVDLGKGFEQLEEIFSPLVPESQRTTVSPQDLQGAVSPGDVIFLHGGMANEHAERLGVDGRRLIRQHLCSGGGVMGVCAGAHWLSCRDLPLWGHILPAVPHDNKDWRRGIGEVSIALTVEGQRLLGLKDSSMSLRYANGPLLVALHSETYQNYQPGRATEEEEAKLAGPGAVPLAVFSDCADSKITGWTSMKGHAAAWAWCTSQGGRVIALSPHPEYHQTDADNSGSISKLELVAAMQSGMMSAMTKWSDNPSVDEFLMPGVDSSRIMDDENLFEKIDGLFEAIAGGKKRFTYSDFEKYFRKAVVAATPRPPSNQNRSAWEPGGINPRQSRMVEAAGYQMRFCFSIPNPEVPHFPVDPYLEQVKSEMDAFRPHVVMGASKGGVYIIGLWRRGYWRGPTVLINAHPTCRQLPQEANVVIAVGSNDEVYPIQRPELEEIMKTGGMNKTFLYFTADSGRLPSGQISRQGDTHNQESLLHHDVLPRLIDSVLCPEGPEMHFIRTWKERLSVERNNAELWLGFSPEQVMRLWSTNGHGQHLFDVHPGTEEYRMVTAAFKALPVEQQAYILSPPETWLPVRALRIQRVENGPQGDASWKPYYKSLVRSLEDQGVEFEPGTHTCWAFHGCNNEALESIINNPLSGFQPLASGSRSTTLWGSGTYFARDAKYVADGGFCGTPDMNGSRRMLMCLLIMGMPCLGDPTHKGVLPFRHKPPHRYHSSVDCLASPEVMVIQQSGAAMPAYVITFA</sequence>
<feature type="region of interest" description="Disordered" evidence="6">
    <location>
        <begin position="1"/>
        <end position="26"/>
    </location>
</feature>
<keyword evidence="2" id="KW-0328">Glycosyltransferase</keyword>
<accession>A0ABP0JD50</accession>
<dbReference type="Gene3D" id="3.90.228.10">
    <property type="match status" value="1"/>
</dbReference>
<keyword evidence="8" id="KW-1185">Reference proteome</keyword>
<evidence type="ECO:0000256" key="3">
    <source>
        <dbReference type="ARBA" id="ARBA00022679"/>
    </source>
</evidence>
<name>A0ABP0JD50_9DINO</name>
<protein>
    <submittedName>
        <fullName evidence="7">Protein mono-ADP-ribosyltransferase PARP10 (ADP-ribosyltransferase diphtheria toxin-like 10) (ARTD10) (Poly [ADP-ribose] polymerase 10) (PARP-10)</fullName>
    </submittedName>
</protein>
<organism evidence="7 8">
    <name type="scientific">Durusdinium trenchii</name>
    <dbReference type="NCBI Taxonomy" id="1381693"/>
    <lineage>
        <taxon>Eukaryota</taxon>
        <taxon>Sar</taxon>
        <taxon>Alveolata</taxon>
        <taxon>Dinophyceae</taxon>
        <taxon>Suessiales</taxon>
        <taxon>Symbiodiniaceae</taxon>
        <taxon>Durusdinium</taxon>
    </lineage>
</organism>
<gene>
    <name evidence="7" type="ORF">SCF082_LOCUS11450</name>
</gene>
<evidence type="ECO:0000256" key="5">
    <source>
        <dbReference type="ARBA" id="ARBA00023242"/>
    </source>
</evidence>
<keyword evidence="5" id="KW-0539">Nucleus</keyword>
<dbReference type="InterPro" id="IPR018247">
    <property type="entry name" value="EF_Hand_1_Ca_BS"/>
</dbReference>
<keyword evidence="4" id="KW-0520">NAD</keyword>
<evidence type="ECO:0000256" key="6">
    <source>
        <dbReference type="SAM" id="MobiDB-lite"/>
    </source>
</evidence>